<gene>
    <name evidence="3" type="primary">TAF1C</name>
    <name evidence="3" type="ORF">KI688_011592</name>
</gene>
<name>A0A9P7XVN0_9FUNG</name>
<feature type="compositionally biased region" description="Polar residues" evidence="1">
    <location>
        <begin position="958"/>
        <end position="970"/>
    </location>
</feature>
<evidence type="ECO:0000259" key="2">
    <source>
        <dbReference type="Pfam" id="PF10214"/>
    </source>
</evidence>
<feature type="compositionally biased region" description="Basic and acidic residues" evidence="1">
    <location>
        <begin position="1078"/>
        <end position="1089"/>
    </location>
</feature>
<dbReference type="OrthoDB" id="2382881at2759"/>
<feature type="region of interest" description="Disordered" evidence="1">
    <location>
        <begin position="791"/>
        <end position="812"/>
    </location>
</feature>
<keyword evidence="4" id="KW-1185">Reference proteome</keyword>
<evidence type="ECO:0000313" key="4">
    <source>
        <dbReference type="Proteomes" id="UP000707451"/>
    </source>
</evidence>
<dbReference type="PANTHER" id="PTHR15319">
    <property type="entry name" value="TATA BOX-BINDING PROTEIN ASSOCIATED FACTOR RNA POLYMERASE I SUBUNIT C"/>
    <property type="match status" value="1"/>
</dbReference>
<dbReference type="GO" id="GO:0001164">
    <property type="term" value="F:RNA polymerase I core promoter sequence-specific DNA binding"/>
    <property type="evidence" value="ECO:0007669"/>
    <property type="project" value="TreeGrafter"/>
</dbReference>
<evidence type="ECO:0000256" key="1">
    <source>
        <dbReference type="SAM" id="MobiDB-lite"/>
    </source>
</evidence>
<dbReference type="PANTHER" id="PTHR15319:SF1">
    <property type="entry name" value="TATA BOX-BINDING PROTEIN-ASSOCIATED FACTOR RNA POLYMERASE I SUBUNIT C"/>
    <property type="match status" value="1"/>
</dbReference>
<dbReference type="GO" id="GO:0001650">
    <property type="term" value="C:fibrillar center"/>
    <property type="evidence" value="ECO:0007669"/>
    <property type="project" value="TreeGrafter"/>
</dbReference>
<evidence type="ECO:0000313" key="3">
    <source>
        <dbReference type="EMBL" id="KAG9068001.1"/>
    </source>
</evidence>
<feature type="compositionally biased region" description="Basic residues" evidence="1">
    <location>
        <begin position="1155"/>
        <end position="1166"/>
    </location>
</feature>
<sequence>MMTAPMFWPTRDAKHAGILDIGLLGGAIYDPDRNSWKFARESEGFRYTSSSPLTQMLSRERPWEPRPPQGWIDMKKADAKSVPLSSVHSEINQGMSYLMANNPHEWFFDTAMQESLAESSYDDFALSIYDPFQGNVCTASNFIGLPVVATPTGPTGSDLSIILVGHKPKEQPPFTLIRPKSTLKQFLSPILQIAAPPLSSKDKADEQILIRTREAVTIVAPQLEVPLSLARMQPDYIRTVGIMSGKPTNCRDHTIHAAISPYIPNTYALVGDQGRVAIWTRRSSDSNTSRHTQKSTDAVAIIRKHDNASNDQKDPWRSCIWSAHPSNLIVTSRTHMELVDYRGPTATTSLFDLREGETFQALQENNVSPLTPFYTYVATSHQIACVDQRFPKRPLISTSHQMGRAMPFGLKTMDTTADGSRYTTVLTWDMRNAGITAYNFSQGSNATEMEPPSMSGGAQELPSFHTHAHYTNTSELRNPLTRLGDTAALGDRMYQGIKPPLLGLALLPSAILSDEDDENGGLSQSSMSSERRNGGSSTIKFSVLQYAATGAVYAQEIDMIKRQESDCDASSDHILTSGNTLAIDLAQENTGQFESEGDSEEDSRKWEMVEKIFKASQGWVAPWKKGVEEAQVAADELAEPDVRAHVMVDVRKVMEGLRRYLLLDRETNDGDIDLESKVHEAMMFIGQCTTSVTMYEILRKIRCAHLPMTTRSALSQQIQNRIELDPFVTNSDSRVITQKVFRTWPKFDLDISTTIRSSEATVETIQTYLEHLYPLPKERVLDLGSSQSQSAGCSRSSQAVGTSGSENVQEVEDGACVWPSQESRQIREATIRRMAQELALTTTVIVKTMEPEVLGEEDEGLTITSSTKAPFAFKYLFQDTKDGSFKQPKVIQSSRAQGVLDEWYTGDITQEFTYRDLSLAEEETVLQTDKAKMAQAEALLKKRARREKKESSIRGTRMQDSSYNINAKGSASQPAGIITEEVQLFSQMGYANEDGMFSAPTIVAASQLQRGSLKARSQQHPVRTTTAIRNPFSFSQPASVVRGASIKSGVSSSQSRLKGELSPVESKSHPAGLFSMTRKREPSGGDRKPSNSRGTDVFGSHSSSQDAVKLEIQSQPTSQPSQQSQLFAASQPVPGAFATKRTMIKSGKAVDPSSRPKKKKIRTQGF</sequence>
<dbReference type="InterPro" id="IPR048535">
    <property type="entry name" value="RRN6_beta-prop"/>
</dbReference>
<protein>
    <submittedName>
        <fullName evidence="3">TATA box-binding protein-associated factor RNA polymerase I subunit C</fullName>
    </submittedName>
</protein>
<feature type="domain" description="RRN6 beta-propeller" evidence="2">
    <location>
        <begin position="145"/>
        <end position="446"/>
    </location>
</feature>
<dbReference type="AlphaFoldDB" id="A0A9P7XVN0"/>
<comment type="caution">
    <text evidence="3">The sequence shown here is derived from an EMBL/GenBank/DDBJ whole genome shotgun (WGS) entry which is preliminary data.</text>
</comment>
<dbReference type="Proteomes" id="UP000707451">
    <property type="component" value="Unassembled WGS sequence"/>
</dbReference>
<dbReference type="Pfam" id="PF10214">
    <property type="entry name" value="Rrn6_beta-prop"/>
    <property type="match status" value="1"/>
</dbReference>
<feature type="region of interest" description="Disordered" evidence="1">
    <location>
        <begin position="1045"/>
        <end position="1166"/>
    </location>
</feature>
<dbReference type="EMBL" id="JAHRHY010000007">
    <property type="protein sequence ID" value="KAG9068001.1"/>
    <property type="molecule type" value="Genomic_DNA"/>
</dbReference>
<accession>A0A9P7XVN0</accession>
<organism evidence="3 4">
    <name type="scientific">Linnemannia hyalina</name>
    <dbReference type="NCBI Taxonomy" id="64524"/>
    <lineage>
        <taxon>Eukaryota</taxon>
        <taxon>Fungi</taxon>
        <taxon>Fungi incertae sedis</taxon>
        <taxon>Mucoromycota</taxon>
        <taxon>Mortierellomycotina</taxon>
        <taxon>Mortierellomycetes</taxon>
        <taxon>Mortierellales</taxon>
        <taxon>Mortierellaceae</taxon>
        <taxon>Linnemannia</taxon>
    </lineage>
</organism>
<dbReference type="InterPro" id="IPR038801">
    <property type="entry name" value="TAF1C"/>
</dbReference>
<feature type="compositionally biased region" description="Low complexity" evidence="1">
    <location>
        <begin position="1113"/>
        <end position="1125"/>
    </location>
</feature>
<proteinExistence type="predicted"/>
<reference evidence="3" key="1">
    <citation type="submission" date="2021-06" db="EMBL/GenBank/DDBJ databases">
        <title>Genome Sequence of Mortierella hyaline Strain SCG-10, a Cold-Adapted, Nitrate-Reducing Fungus Isolated from Soil in Minnesota, USA.</title>
        <authorList>
            <person name="Aldossari N."/>
        </authorList>
    </citation>
    <scope>NUCLEOTIDE SEQUENCE</scope>
    <source>
        <strain evidence="3">SCG-10</strain>
    </source>
</reference>
<feature type="region of interest" description="Disordered" evidence="1">
    <location>
        <begin position="943"/>
        <end position="970"/>
    </location>
</feature>